<dbReference type="SUPFAM" id="SSF52540">
    <property type="entry name" value="P-loop containing nucleoside triphosphate hydrolases"/>
    <property type="match status" value="1"/>
</dbReference>
<dbReference type="Gene3D" id="3.40.50.300">
    <property type="entry name" value="P-loop containing nucleotide triphosphate hydrolases"/>
    <property type="match status" value="1"/>
</dbReference>
<reference evidence="2" key="1">
    <citation type="submission" date="2023-06" db="EMBL/GenBank/DDBJ databases">
        <title>Uncultivated large filamentous bacteria from sulfidic sediments reveal new species and different genomic features in energy metabolism and defense.</title>
        <authorList>
            <person name="Fonseca A."/>
        </authorList>
    </citation>
    <scope>NUCLEOTIDE SEQUENCE</scope>
    <source>
        <strain evidence="2">HSG4</strain>
    </source>
</reference>
<dbReference type="InterPro" id="IPR051396">
    <property type="entry name" value="Bact_Antivir_Def_Nuclease"/>
</dbReference>
<accession>A0ABT7VS88</accession>
<dbReference type="InterPro" id="IPR027417">
    <property type="entry name" value="P-loop_NTPase"/>
</dbReference>
<gene>
    <name evidence="2" type="ORF">QUF54_04020</name>
</gene>
<feature type="domain" description="ATPase AAA-type core" evidence="1">
    <location>
        <begin position="30"/>
        <end position="288"/>
    </location>
</feature>
<dbReference type="PANTHER" id="PTHR43581">
    <property type="entry name" value="ATP/GTP PHOSPHATASE"/>
    <property type="match status" value="1"/>
</dbReference>
<proteinExistence type="predicted"/>
<dbReference type="InterPro" id="IPR003959">
    <property type="entry name" value="ATPase_AAA_core"/>
</dbReference>
<sequence length="359" mass="41097">MSSSFAKVQSLSLKQFTAFSEAKFDFSPGINIFIGENATGKSHLMKIIYTLLKGCEMVHQRQILSDDERFKEVFDSELHNVFQISNYNELVRLNSKVTEIYLDYANTHFRVQMGKDGFSIQNEPKSLPNPSSLLYLPGHEFLSINEGFIAAYNKRELPYDATYYDLSLALNALPLRQHQLAEVQNAIELLQNAMVGENWNKPEIVKQENGRFYFDLPEGYLNVHCVADGYRKIGTLLYLLKNGSLTKNSILFWDEPEANLNPKLTIKIAKVLPILAKMGMQIFMTTHDFLFAYELSLLAEYPPKNRVDLKFFSLYKPSSQSELIVESGPTLAHIDHNAILDEFTEQHDREGTLFYHGRG</sequence>
<keyword evidence="3" id="KW-1185">Reference proteome</keyword>
<dbReference type="EMBL" id="JAUCGM010000176">
    <property type="protein sequence ID" value="MDM8562500.1"/>
    <property type="molecule type" value="Genomic_DNA"/>
</dbReference>
<evidence type="ECO:0000313" key="2">
    <source>
        <dbReference type="EMBL" id="MDM8562500.1"/>
    </source>
</evidence>
<evidence type="ECO:0000259" key="1">
    <source>
        <dbReference type="Pfam" id="PF13304"/>
    </source>
</evidence>
<dbReference type="PANTHER" id="PTHR43581:SF2">
    <property type="entry name" value="EXCINUCLEASE ATPASE SUBUNIT"/>
    <property type="match status" value="1"/>
</dbReference>
<dbReference type="Pfam" id="PF13304">
    <property type="entry name" value="AAA_21"/>
    <property type="match status" value="1"/>
</dbReference>
<dbReference type="CDD" id="cd00267">
    <property type="entry name" value="ABC_ATPase"/>
    <property type="match status" value="1"/>
</dbReference>
<comment type="caution">
    <text evidence="2">The sequence shown here is derived from an EMBL/GenBank/DDBJ whole genome shotgun (WGS) entry which is preliminary data.</text>
</comment>
<name>A0ABT7VS88_9GAMM</name>
<evidence type="ECO:0000313" key="3">
    <source>
        <dbReference type="Proteomes" id="UP001171945"/>
    </source>
</evidence>
<protein>
    <submittedName>
        <fullName evidence="2">AAA family ATPase</fullName>
    </submittedName>
</protein>
<organism evidence="2 3">
    <name type="scientific">Candidatus Marithioploca araucensis</name>
    <dbReference type="NCBI Taxonomy" id="70273"/>
    <lineage>
        <taxon>Bacteria</taxon>
        <taxon>Pseudomonadati</taxon>
        <taxon>Pseudomonadota</taxon>
        <taxon>Gammaproteobacteria</taxon>
        <taxon>Thiotrichales</taxon>
        <taxon>Thiotrichaceae</taxon>
        <taxon>Candidatus Marithioploca</taxon>
    </lineage>
</organism>
<dbReference type="Proteomes" id="UP001171945">
    <property type="component" value="Unassembled WGS sequence"/>
</dbReference>